<evidence type="ECO:0000256" key="2">
    <source>
        <dbReference type="ARBA" id="ARBA00025589"/>
    </source>
</evidence>
<keyword evidence="4" id="KW-0479">Metal-binding</keyword>
<gene>
    <name evidence="4 7" type="primary">dinB</name>
    <name evidence="7" type="ORF">IT779_15790</name>
</gene>
<dbReference type="Pfam" id="PF11799">
    <property type="entry name" value="IMS_C"/>
    <property type="match status" value="1"/>
</dbReference>
<keyword evidence="8" id="KW-1185">Reference proteome</keyword>
<evidence type="ECO:0000256" key="4">
    <source>
        <dbReference type="HAMAP-Rule" id="MF_01113"/>
    </source>
</evidence>
<organism evidence="7 8">
    <name type="scientific">Nocardia bovistercoris</name>
    <dbReference type="NCBI Taxonomy" id="2785916"/>
    <lineage>
        <taxon>Bacteria</taxon>
        <taxon>Bacillati</taxon>
        <taxon>Actinomycetota</taxon>
        <taxon>Actinomycetes</taxon>
        <taxon>Mycobacteriales</taxon>
        <taxon>Nocardiaceae</taxon>
        <taxon>Nocardia</taxon>
    </lineage>
</organism>
<dbReference type="PANTHER" id="PTHR11076:SF33">
    <property type="entry name" value="DNA POLYMERASE KAPPA"/>
    <property type="match status" value="1"/>
</dbReference>
<comment type="caution">
    <text evidence="7">The sequence shown here is derived from an EMBL/GenBank/DDBJ whole genome shotgun (WGS) entry which is preliminary data.</text>
</comment>
<comment type="subunit">
    <text evidence="4">Monomer.</text>
</comment>
<dbReference type="GO" id="GO:0005829">
    <property type="term" value="C:cytosol"/>
    <property type="evidence" value="ECO:0007669"/>
    <property type="project" value="TreeGrafter"/>
</dbReference>
<keyword evidence="4" id="KW-0227">DNA damage</keyword>
<sequence>MFVSDYRRQPTGSRADSSERSGADANRQPSRPERAGGSERPSITARAEASILHADLDSFYASVEQRDDPRLRGRPVIVGGGVVLAASYEAKAYGIRTPMNGSRALRMCPHAIVVPPRMSAYSEASKAVFEVFRDTTPVVEGISIDEAFLDVGGLRRLAGEPIDIARRLRARVRDEVGLPISVGIARTKFLAKVASAVAKPDGLRLVPPDGELDFLHPLPVERLWGVGEVTAAALRERGITRIGQLAQHGEAGLRAILGPAAGRHLAALSMARDPRRVDTGRRRRSLGAQRALGRRGRDPEEIEAYLHGLVDRLGRRLRAADRVCRTVVLRLRFDDFSRATRSHTLAEATDRTDTVLSAARALLAAAMPMIRERGLTLIGIALTNLDDADAVQLTLPFEARAANTLDATLDELRRRFGSAAVTRAALINRGEGLSVPILPD</sequence>
<reference evidence="7" key="1">
    <citation type="submission" date="2020-11" db="EMBL/GenBank/DDBJ databases">
        <title>Nocardia NEAU-351.nov., a novel actinomycete isolated from the cow dung.</title>
        <authorList>
            <person name="Zhang X."/>
        </authorList>
    </citation>
    <scope>NUCLEOTIDE SEQUENCE</scope>
    <source>
        <strain evidence="7">NEAU-351</strain>
    </source>
</reference>
<dbReference type="RefSeq" id="WP_196150074.1">
    <property type="nucleotide sequence ID" value="NZ_JADMLG010000006.1"/>
</dbReference>
<dbReference type="GO" id="GO:0006281">
    <property type="term" value="P:DNA repair"/>
    <property type="evidence" value="ECO:0007669"/>
    <property type="project" value="UniProtKB-UniRule"/>
</dbReference>
<feature type="active site" evidence="4">
    <location>
        <position position="146"/>
    </location>
</feature>
<keyword evidence="4" id="KW-0963">Cytoplasm</keyword>
<dbReference type="InterPro" id="IPR043502">
    <property type="entry name" value="DNA/RNA_pol_sf"/>
</dbReference>
<dbReference type="Proteomes" id="UP000655751">
    <property type="component" value="Unassembled WGS sequence"/>
</dbReference>
<dbReference type="Gene3D" id="3.30.1490.100">
    <property type="entry name" value="DNA polymerase, Y-family, little finger domain"/>
    <property type="match status" value="1"/>
</dbReference>
<feature type="region of interest" description="Disordered" evidence="5">
    <location>
        <begin position="1"/>
        <end position="44"/>
    </location>
</feature>
<dbReference type="NCBIfam" id="NF002677">
    <property type="entry name" value="PRK02406.1"/>
    <property type="match status" value="1"/>
</dbReference>
<dbReference type="CDD" id="cd03586">
    <property type="entry name" value="PolY_Pol_IV_kappa"/>
    <property type="match status" value="1"/>
</dbReference>
<dbReference type="Gene3D" id="1.10.150.20">
    <property type="entry name" value="5' to 3' exonuclease, C-terminal subdomain"/>
    <property type="match status" value="1"/>
</dbReference>
<dbReference type="SUPFAM" id="SSF56672">
    <property type="entry name" value="DNA/RNA polymerases"/>
    <property type="match status" value="1"/>
</dbReference>
<comment type="cofactor">
    <cofactor evidence="4">
        <name>Mg(2+)</name>
        <dbReference type="ChEBI" id="CHEBI:18420"/>
    </cofactor>
    <text evidence="4">Binds 2 magnesium ions per subunit.</text>
</comment>
<comment type="similarity">
    <text evidence="1 4">Belongs to the DNA polymerase type-Y family.</text>
</comment>
<dbReference type="InterPro" id="IPR036775">
    <property type="entry name" value="DNA_pol_Y-fam_lit_finger_sf"/>
</dbReference>
<accession>A0A931ICP7</accession>
<dbReference type="EMBL" id="JADMLG010000006">
    <property type="protein sequence ID" value="MBH0777737.1"/>
    <property type="molecule type" value="Genomic_DNA"/>
</dbReference>
<evidence type="ECO:0000313" key="8">
    <source>
        <dbReference type="Proteomes" id="UP000655751"/>
    </source>
</evidence>
<keyword evidence="4" id="KW-0515">Mutator protein</keyword>
<dbReference type="GO" id="GO:0042276">
    <property type="term" value="P:error-prone translesion synthesis"/>
    <property type="evidence" value="ECO:0007669"/>
    <property type="project" value="TreeGrafter"/>
</dbReference>
<keyword evidence="4 7" id="KW-0808">Transferase</keyword>
<keyword evidence="4" id="KW-0238">DNA-binding</keyword>
<evidence type="ECO:0000259" key="6">
    <source>
        <dbReference type="PROSITE" id="PS50173"/>
    </source>
</evidence>
<keyword evidence="4" id="KW-0460">Magnesium</keyword>
<dbReference type="InterPro" id="IPR024728">
    <property type="entry name" value="PolY_HhH_motif"/>
</dbReference>
<dbReference type="InterPro" id="IPR050116">
    <property type="entry name" value="DNA_polymerase-Y"/>
</dbReference>
<dbReference type="Pfam" id="PF11798">
    <property type="entry name" value="IMS_HHH"/>
    <property type="match status" value="1"/>
</dbReference>
<protein>
    <recommendedName>
        <fullName evidence="4">DNA polymerase IV</fullName>
        <shortName evidence="4">Pol IV</shortName>
        <ecNumber evidence="4">2.7.7.7</ecNumber>
    </recommendedName>
</protein>
<comment type="function">
    <text evidence="2 4">Poorly processive, error-prone DNA polymerase involved in untargeted mutagenesis. Copies undamaged DNA at stalled replication forks, which arise in vivo from mismatched or misaligned primer ends. These misaligned primers can be extended by PolIV. Exhibits no 3'-5' exonuclease (proofreading) activity. May be involved in translesional synthesis, in conjunction with the beta clamp from PolIII.</text>
</comment>
<name>A0A931ICP7_9NOCA</name>
<dbReference type="PANTHER" id="PTHR11076">
    <property type="entry name" value="DNA REPAIR POLYMERASE UMUC / TRANSFERASE FAMILY MEMBER"/>
    <property type="match status" value="1"/>
</dbReference>
<dbReference type="InterPro" id="IPR022880">
    <property type="entry name" value="DNApol_IV"/>
</dbReference>
<feature type="domain" description="UmuC" evidence="6">
    <location>
        <begin position="51"/>
        <end position="227"/>
    </location>
</feature>
<proteinExistence type="inferred from homology"/>
<evidence type="ECO:0000256" key="3">
    <source>
        <dbReference type="ARBA" id="ARBA00049244"/>
    </source>
</evidence>
<dbReference type="GO" id="GO:0003684">
    <property type="term" value="F:damaged DNA binding"/>
    <property type="evidence" value="ECO:0007669"/>
    <property type="project" value="InterPro"/>
</dbReference>
<dbReference type="InterPro" id="IPR017961">
    <property type="entry name" value="DNA_pol_Y-fam_little_finger"/>
</dbReference>
<dbReference type="Pfam" id="PF00817">
    <property type="entry name" value="IMS"/>
    <property type="match status" value="1"/>
</dbReference>
<dbReference type="GO" id="GO:0006261">
    <property type="term" value="P:DNA-templated DNA replication"/>
    <property type="evidence" value="ECO:0007669"/>
    <property type="project" value="UniProtKB-UniRule"/>
</dbReference>
<keyword evidence="4" id="KW-0235">DNA replication</keyword>
<dbReference type="GO" id="GO:0003887">
    <property type="term" value="F:DNA-directed DNA polymerase activity"/>
    <property type="evidence" value="ECO:0007669"/>
    <property type="project" value="UniProtKB-UniRule"/>
</dbReference>
<dbReference type="EC" id="2.7.7.7" evidence="4"/>
<keyword evidence="4 7" id="KW-0548">Nucleotidyltransferase</keyword>
<keyword evidence="4" id="KW-0234">DNA repair</keyword>
<feature type="site" description="Substrate discrimination" evidence="4">
    <location>
        <position position="60"/>
    </location>
</feature>
<evidence type="ECO:0000313" key="7">
    <source>
        <dbReference type="EMBL" id="MBH0777737.1"/>
    </source>
</evidence>
<dbReference type="NCBIfam" id="NF003015">
    <property type="entry name" value="PRK03858.1"/>
    <property type="match status" value="1"/>
</dbReference>
<dbReference type="SUPFAM" id="SSF100879">
    <property type="entry name" value="Lesion bypass DNA polymerase (Y-family), little finger domain"/>
    <property type="match status" value="1"/>
</dbReference>
<dbReference type="PROSITE" id="PS50173">
    <property type="entry name" value="UMUC"/>
    <property type="match status" value="1"/>
</dbReference>
<feature type="binding site" evidence="4">
    <location>
        <position position="145"/>
    </location>
    <ligand>
        <name>Mg(2+)</name>
        <dbReference type="ChEBI" id="CHEBI:18420"/>
    </ligand>
</feature>
<dbReference type="InterPro" id="IPR001126">
    <property type="entry name" value="UmuC"/>
</dbReference>
<comment type="subcellular location">
    <subcellularLocation>
        <location evidence="4">Cytoplasm</location>
    </subcellularLocation>
</comment>
<dbReference type="GO" id="GO:0000287">
    <property type="term" value="F:magnesium ion binding"/>
    <property type="evidence" value="ECO:0007669"/>
    <property type="project" value="UniProtKB-UniRule"/>
</dbReference>
<evidence type="ECO:0000256" key="5">
    <source>
        <dbReference type="SAM" id="MobiDB-lite"/>
    </source>
</evidence>
<feature type="binding site" evidence="4">
    <location>
        <position position="55"/>
    </location>
    <ligand>
        <name>Mg(2+)</name>
        <dbReference type="ChEBI" id="CHEBI:18420"/>
    </ligand>
</feature>
<dbReference type="HAMAP" id="MF_01113">
    <property type="entry name" value="DNApol_IV"/>
    <property type="match status" value="1"/>
</dbReference>
<keyword evidence="4" id="KW-0239">DNA-directed DNA polymerase</keyword>
<comment type="catalytic activity">
    <reaction evidence="3 4">
        <text>DNA(n) + a 2'-deoxyribonucleoside 5'-triphosphate = DNA(n+1) + diphosphate</text>
        <dbReference type="Rhea" id="RHEA:22508"/>
        <dbReference type="Rhea" id="RHEA-COMP:17339"/>
        <dbReference type="Rhea" id="RHEA-COMP:17340"/>
        <dbReference type="ChEBI" id="CHEBI:33019"/>
        <dbReference type="ChEBI" id="CHEBI:61560"/>
        <dbReference type="ChEBI" id="CHEBI:173112"/>
        <dbReference type="EC" id="2.7.7.7"/>
    </reaction>
</comment>
<dbReference type="AlphaFoldDB" id="A0A931ICP7"/>
<dbReference type="Gene3D" id="3.40.1170.60">
    <property type="match status" value="1"/>
</dbReference>
<dbReference type="InterPro" id="IPR043128">
    <property type="entry name" value="Rev_trsase/Diguanyl_cyclase"/>
</dbReference>
<dbReference type="Gene3D" id="3.30.70.270">
    <property type="match status" value="1"/>
</dbReference>
<dbReference type="GO" id="GO:0009432">
    <property type="term" value="P:SOS response"/>
    <property type="evidence" value="ECO:0007669"/>
    <property type="project" value="TreeGrafter"/>
</dbReference>
<evidence type="ECO:0000256" key="1">
    <source>
        <dbReference type="ARBA" id="ARBA00010945"/>
    </source>
</evidence>